<evidence type="ECO:0000313" key="4">
    <source>
        <dbReference type="Proteomes" id="UP001597283"/>
    </source>
</evidence>
<feature type="region of interest" description="Disordered" evidence="1">
    <location>
        <begin position="1"/>
        <end position="73"/>
    </location>
</feature>
<feature type="domain" description="Hypervirulence associated protein TUDOR" evidence="2">
    <location>
        <begin position="13"/>
        <end position="70"/>
    </location>
</feature>
<dbReference type="Gene3D" id="2.30.30.1060">
    <property type="match status" value="1"/>
</dbReference>
<dbReference type="EMBL" id="JBHUFC010000006">
    <property type="protein sequence ID" value="MFD1789042.1"/>
    <property type="molecule type" value="Genomic_DNA"/>
</dbReference>
<accession>A0ABW4NG24</accession>
<name>A0ABW4NG24_9SPHN</name>
<evidence type="ECO:0000313" key="3">
    <source>
        <dbReference type="EMBL" id="MFD1789042.1"/>
    </source>
</evidence>
<evidence type="ECO:0000256" key="1">
    <source>
        <dbReference type="SAM" id="MobiDB-lite"/>
    </source>
</evidence>
<proteinExistence type="predicted"/>
<keyword evidence="4" id="KW-1185">Reference proteome</keyword>
<organism evidence="3 4">
    <name type="scientific">Sphingomonas floccifaciens</name>
    <dbReference type="NCBI Taxonomy" id="1844115"/>
    <lineage>
        <taxon>Bacteria</taxon>
        <taxon>Pseudomonadati</taxon>
        <taxon>Pseudomonadota</taxon>
        <taxon>Alphaproteobacteria</taxon>
        <taxon>Sphingomonadales</taxon>
        <taxon>Sphingomonadaceae</taxon>
        <taxon>Sphingomonas</taxon>
    </lineage>
</organism>
<dbReference type="Proteomes" id="UP001597283">
    <property type="component" value="Unassembled WGS sequence"/>
</dbReference>
<evidence type="ECO:0000259" key="2">
    <source>
        <dbReference type="Pfam" id="PF11160"/>
    </source>
</evidence>
<dbReference type="Pfam" id="PF11160">
    <property type="entry name" value="Hva1_TUDOR"/>
    <property type="match status" value="1"/>
</dbReference>
<sequence length="73" mass="7788">MEDDQVAKQLKKGDEVKWTSPGGTAHGKVEKKVTSDTSIKGHKVSASPDDPQYIVKSDKGGKAAHKPSALTKE</sequence>
<reference evidence="4" key="1">
    <citation type="journal article" date="2019" name="Int. J. Syst. Evol. Microbiol.">
        <title>The Global Catalogue of Microorganisms (GCM) 10K type strain sequencing project: providing services to taxonomists for standard genome sequencing and annotation.</title>
        <authorList>
            <consortium name="The Broad Institute Genomics Platform"/>
            <consortium name="The Broad Institute Genome Sequencing Center for Infectious Disease"/>
            <person name="Wu L."/>
            <person name="Ma J."/>
        </authorList>
    </citation>
    <scope>NUCLEOTIDE SEQUENCE [LARGE SCALE GENOMIC DNA]</scope>
    <source>
        <strain evidence="4">Q85</strain>
    </source>
</reference>
<dbReference type="RefSeq" id="WP_380941410.1">
    <property type="nucleotide sequence ID" value="NZ_JBHUFC010000006.1"/>
</dbReference>
<comment type="caution">
    <text evidence="3">The sequence shown here is derived from an EMBL/GenBank/DDBJ whole genome shotgun (WGS) entry which is preliminary data.</text>
</comment>
<gene>
    <name evidence="3" type="ORF">ACFSC3_15875</name>
</gene>
<dbReference type="InterPro" id="IPR021331">
    <property type="entry name" value="Hva1_TUDOR"/>
</dbReference>
<protein>
    <submittedName>
        <fullName evidence="3">DUF2945 domain-containing protein</fullName>
    </submittedName>
</protein>